<proteinExistence type="predicted"/>
<sequence length="139" mass="15333">MWPTPYGEFDGPLDGQPREETIPVPCESGRVTIRVSKTATPSLAIDVGSRWKVAYTLELDGMTRTETVGYASTYKDAVSAVRSYLASIRSARVNRDRLDALDVKSQLDSLAPSGSMPMITGVEECRRDNERRSPPPSRL</sequence>
<evidence type="ECO:0000313" key="3">
    <source>
        <dbReference type="Proteomes" id="UP000282322"/>
    </source>
</evidence>
<name>A0A3P3R7G5_9EURY</name>
<dbReference type="AlphaFoldDB" id="A0A3P3R7G5"/>
<feature type="region of interest" description="Disordered" evidence="1">
    <location>
        <begin position="108"/>
        <end position="139"/>
    </location>
</feature>
<protein>
    <submittedName>
        <fullName evidence="2">Uncharacterized protein</fullName>
    </submittedName>
</protein>
<dbReference type="Proteomes" id="UP000282322">
    <property type="component" value="Unassembled WGS sequence"/>
</dbReference>
<dbReference type="RefSeq" id="WP_124956003.1">
    <property type="nucleotide sequence ID" value="NZ_RRCH01000031.1"/>
</dbReference>
<evidence type="ECO:0000313" key="2">
    <source>
        <dbReference type="EMBL" id="RRJ28958.1"/>
    </source>
</evidence>
<accession>A0A3P3R7G5</accession>
<feature type="region of interest" description="Disordered" evidence="1">
    <location>
        <begin position="1"/>
        <end position="20"/>
    </location>
</feature>
<dbReference type="EMBL" id="RRCH01000031">
    <property type="protein sequence ID" value="RRJ28958.1"/>
    <property type="molecule type" value="Genomic_DNA"/>
</dbReference>
<gene>
    <name evidence="2" type="ORF">EIK79_14700</name>
</gene>
<feature type="compositionally biased region" description="Basic and acidic residues" evidence="1">
    <location>
        <begin position="123"/>
        <end position="133"/>
    </location>
</feature>
<reference evidence="2 3" key="1">
    <citation type="submission" date="2018-11" db="EMBL/GenBank/DDBJ databases">
        <title>Taxonoimc description of Halomarina strain SPP-AMP-1.</title>
        <authorList>
            <person name="Pal Y."/>
            <person name="Srinivasana K."/>
            <person name="Verma A."/>
            <person name="Kumar P."/>
        </authorList>
    </citation>
    <scope>NUCLEOTIDE SEQUENCE [LARGE SCALE GENOMIC DNA]</scope>
    <source>
        <strain evidence="2 3">SPP-AMP-1</strain>
    </source>
</reference>
<keyword evidence="3" id="KW-1185">Reference proteome</keyword>
<organism evidence="2 3">
    <name type="scientific">Halocatena pleomorpha</name>
    <dbReference type="NCBI Taxonomy" id="1785090"/>
    <lineage>
        <taxon>Archaea</taxon>
        <taxon>Methanobacteriati</taxon>
        <taxon>Methanobacteriota</taxon>
        <taxon>Stenosarchaea group</taxon>
        <taxon>Halobacteria</taxon>
        <taxon>Halobacteriales</taxon>
        <taxon>Natronomonadaceae</taxon>
        <taxon>Halocatena</taxon>
    </lineage>
</organism>
<comment type="caution">
    <text evidence="2">The sequence shown here is derived from an EMBL/GenBank/DDBJ whole genome shotgun (WGS) entry which is preliminary data.</text>
</comment>
<evidence type="ECO:0000256" key="1">
    <source>
        <dbReference type="SAM" id="MobiDB-lite"/>
    </source>
</evidence>